<dbReference type="NCBIfam" id="NF005460">
    <property type="entry name" value="PRK07056.1"/>
    <property type="match status" value="1"/>
</dbReference>
<dbReference type="HOGENOM" id="CLU_009600_0_3_5"/>
<keyword evidence="2" id="KW-0436">Ligase</keyword>
<dbReference type="SUPFAM" id="SSF75304">
    <property type="entry name" value="Amidase signature (AS) enzymes"/>
    <property type="match status" value="1"/>
</dbReference>
<dbReference type="Proteomes" id="UP000007460">
    <property type="component" value="Chromosome"/>
</dbReference>
<evidence type="ECO:0000259" key="1">
    <source>
        <dbReference type="Pfam" id="PF01425"/>
    </source>
</evidence>
<dbReference type="InterPro" id="IPR023631">
    <property type="entry name" value="Amidase_dom"/>
</dbReference>
<dbReference type="GO" id="GO:0016740">
    <property type="term" value="F:transferase activity"/>
    <property type="evidence" value="ECO:0007669"/>
    <property type="project" value="UniProtKB-KW"/>
</dbReference>
<dbReference type="KEGG" id="apb:SAR116_2010"/>
<evidence type="ECO:0000313" key="2">
    <source>
        <dbReference type="EMBL" id="ADE40253.1"/>
    </source>
</evidence>
<dbReference type="InterPro" id="IPR000120">
    <property type="entry name" value="Amidase"/>
</dbReference>
<dbReference type="Pfam" id="PF01425">
    <property type="entry name" value="Amidase"/>
    <property type="match status" value="1"/>
</dbReference>
<feature type="domain" description="Amidase" evidence="1">
    <location>
        <begin position="36"/>
        <end position="448"/>
    </location>
</feature>
<dbReference type="InterPro" id="IPR036928">
    <property type="entry name" value="AS_sf"/>
</dbReference>
<dbReference type="PANTHER" id="PTHR11895">
    <property type="entry name" value="TRANSAMIDASE"/>
    <property type="match status" value="1"/>
</dbReference>
<evidence type="ECO:0000313" key="3">
    <source>
        <dbReference type="Proteomes" id="UP000007460"/>
    </source>
</evidence>
<dbReference type="GO" id="GO:0016874">
    <property type="term" value="F:ligase activity"/>
    <property type="evidence" value="ECO:0007669"/>
    <property type="project" value="UniProtKB-KW"/>
</dbReference>
<dbReference type="AlphaFoldDB" id="D5BN60"/>
<dbReference type="EMBL" id="CP001751">
    <property type="protein sequence ID" value="ADE40253.1"/>
    <property type="molecule type" value="Genomic_DNA"/>
</dbReference>
<dbReference type="Gene3D" id="3.90.1300.10">
    <property type="entry name" value="Amidase signature (AS) domain"/>
    <property type="match status" value="1"/>
</dbReference>
<dbReference type="eggNOG" id="COG0154">
    <property type="taxonomic scope" value="Bacteria"/>
</dbReference>
<sequence>MHFLAIAVILCAMTYLIKDIAHQIADGTLNARDHIENCLAAIDDKNGQGQNTFIETYHDRARAEADAVDTARKNGWALPPFAGVSLSIKDLFDVAGDVTKAGSILLADSPPAKKDATIVARLRQAGFILIGRTNMTEFAFSGLGMNVHYGNPLSPYDRKTGRVAGGSSSGSAVSVSDNMAAISIGSDTGGSTRAPASYCGIVGLKPSTARMPSDGVFPLSPSFDAAGPMGNSVACVSIIDSIMAGGVGVSETPFNPDGLRLAIPDGYLMENLDAEVATAFDAAIDRLRDAGVHVQKIRLDALEAMRPSNNTKSIVSAEAYAVHRQWLESDQSDKYDPFIGHRLRGGADILAADYIAMFEKRDTVCHNIKMQTRGFDALVLPTTPGIAPAINAMPTRDKQLEMNARSLRNTAISNYLDRPTISIPCHKSGTAPVGLSLMGSRHHDRRLLAIAEGLEAIIRG</sequence>
<reference evidence="2 3" key="1">
    <citation type="journal article" date="2010" name="J. Bacteriol.">
        <title>Complete genome sequence of "Candidatus Puniceispirillum marinum" IMCC1322, a representative of the SAR116 clade in the Alphaproteobacteria.</title>
        <authorList>
            <person name="Oh H.M."/>
            <person name="Kwon K.K."/>
            <person name="Kang I."/>
            <person name="Kang S.G."/>
            <person name="Lee J.H."/>
            <person name="Kim S.J."/>
            <person name="Cho J.C."/>
        </authorList>
    </citation>
    <scope>NUCLEOTIDE SEQUENCE [LARGE SCALE GENOMIC DNA]</scope>
    <source>
        <strain evidence="2 3">IMCC1322</strain>
    </source>
</reference>
<proteinExistence type="predicted"/>
<keyword evidence="2" id="KW-0808">Transferase</keyword>
<protein>
    <submittedName>
        <fullName evidence="2">Glutamyl/Aspartyl-tRNA(Gln/Asp) amidotransferasesubunit A</fullName>
        <ecNumber evidence="2">6.3.5.-</ecNumber>
    </submittedName>
</protein>
<organism evidence="2 3">
    <name type="scientific">Puniceispirillum marinum (strain IMCC1322)</name>
    <dbReference type="NCBI Taxonomy" id="488538"/>
    <lineage>
        <taxon>Bacteria</taxon>
        <taxon>Pseudomonadati</taxon>
        <taxon>Pseudomonadota</taxon>
        <taxon>Alphaproteobacteria</taxon>
        <taxon>Candidatus Puniceispirillales</taxon>
        <taxon>Candidatus Puniceispirillaceae</taxon>
        <taxon>Candidatus Puniceispirillum</taxon>
    </lineage>
</organism>
<name>D5BN60_PUNMI</name>
<dbReference type="EC" id="6.3.5.-" evidence="2"/>
<keyword evidence="3" id="KW-1185">Reference proteome</keyword>
<dbReference type="STRING" id="488538.SAR116_2010"/>
<accession>D5BN60</accession>
<gene>
    <name evidence="2" type="ordered locus">SAR116_2010</name>
</gene>
<dbReference type="PANTHER" id="PTHR11895:SF176">
    <property type="entry name" value="AMIDASE AMID-RELATED"/>
    <property type="match status" value="1"/>
</dbReference>